<dbReference type="Proteomes" id="UP000004374">
    <property type="component" value="Unassembled WGS sequence"/>
</dbReference>
<evidence type="ECO:0000313" key="2">
    <source>
        <dbReference type="EMBL" id="GAB58214.1"/>
    </source>
</evidence>
<evidence type="ECO:0000313" key="3">
    <source>
        <dbReference type="Proteomes" id="UP000004374"/>
    </source>
</evidence>
<dbReference type="AlphaFoldDB" id="I1DVY6"/>
<sequence length="118" mass="12696">MVKRLSVFVLVLFISAPVAVAEIVTGKVTSLQVPTNADVTTIYFKIDPMPQAVKEWFFIRAGSGESAGCSLTGNEKTTDRAYSALLTAQASGKTVTLAYCPDTNGYGLVNEFVRINNQ</sequence>
<accession>I1DVY6</accession>
<dbReference type="OrthoDB" id="9886073at2"/>
<protein>
    <submittedName>
        <fullName evidence="2">Uncharacterized protein</fullName>
    </submittedName>
</protein>
<keyword evidence="3" id="KW-1185">Reference proteome</keyword>
<reference evidence="2 3" key="1">
    <citation type="journal article" date="2012" name="J. Bacteriol.">
        <title>Genome Sequence of the Protease-Producing Bacterium Rheinheimera nanhaiensis E407-8T, Isolated from Deep-Sea Sediment of the South China Sea.</title>
        <authorList>
            <person name="Zhang X.-Y."/>
            <person name="Zhang Y.-J."/>
            <person name="Qin Q.-L."/>
            <person name="Xie B.-B."/>
            <person name="Chen X.-L."/>
            <person name="Zhou B.-C."/>
            <person name="Zhang Y.-Z."/>
        </authorList>
    </citation>
    <scope>NUCLEOTIDE SEQUENCE [LARGE SCALE GENOMIC DNA]</scope>
    <source>
        <strain evidence="2 3">E407-8</strain>
    </source>
</reference>
<evidence type="ECO:0000256" key="1">
    <source>
        <dbReference type="SAM" id="SignalP"/>
    </source>
</evidence>
<dbReference type="RefSeq" id="WP_008219693.1">
    <property type="nucleotide sequence ID" value="NZ_BAFK01000005.1"/>
</dbReference>
<organism evidence="2 3">
    <name type="scientific">Rheinheimera nanhaiensis E407-8</name>
    <dbReference type="NCBI Taxonomy" id="562729"/>
    <lineage>
        <taxon>Bacteria</taxon>
        <taxon>Pseudomonadati</taxon>
        <taxon>Pseudomonadota</taxon>
        <taxon>Gammaproteobacteria</taxon>
        <taxon>Chromatiales</taxon>
        <taxon>Chromatiaceae</taxon>
        <taxon>Rheinheimera</taxon>
    </lineage>
</organism>
<name>I1DVY6_9GAMM</name>
<gene>
    <name evidence="2" type="ORF">RNAN_1185</name>
</gene>
<feature type="signal peptide" evidence="1">
    <location>
        <begin position="1"/>
        <end position="21"/>
    </location>
</feature>
<comment type="caution">
    <text evidence="2">The sequence shown here is derived from an EMBL/GenBank/DDBJ whole genome shotgun (WGS) entry which is preliminary data.</text>
</comment>
<proteinExistence type="predicted"/>
<keyword evidence="1" id="KW-0732">Signal</keyword>
<dbReference type="EMBL" id="BAFK01000005">
    <property type="protein sequence ID" value="GAB58214.1"/>
    <property type="molecule type" value="Genomic_DNA"/>
</dbReference>
<feature type="chain" id="PRO_5003639531" evidence="1">
    <location>
        <begin position="22"/>
        <end position="118"/>
    </location>
</feature>